<comment type="caution">
    <text evidence="1">The sequence shown here is derived from an EMBL/GenBank/DDBJ whole genome shotgun (WGS) entry which is preliminary data.</text>
</comment>
<dbReference type="Proteomes" id="UP000318717">
    <property type="component" value="Unassembled WGS sequence"/>
</dbReference>
<reference evidence="1 2" key="1">
    <citation type="submission" date="2019-06" db="EMBL/GenBank/DDBJ databases">
        <title>Whole genome shotgun sequence of Vibrio inusitatus NBRC 102082.</title>
        <authorList>
            <person name="Hosoyama A."/>
            <person name="Uohara A."/>
            <person name="Ohji S."/>
            <person name="Ichikawa N."/>
        </authorList>
    </citation>
    <scope>NUCLEOTIDE SEQUENCE [LARGE SCALE GENOMIC DNA]</scope>
    <source>
        <strain evidence="1 2">NBRC 102082</strain>
    </source>
</reference>
<accession>A0A4Y3HZT8</accession>
<organism evidence="1 2">
    <name type="scientific">Vibrio inusitatus NBRC 102082</name>
    <dbReference type="NCBI Taxonomy" id="1219070"/>
    <lineage>
        <taxon>Bacteria</taxon>
        <taxon>Pseudomonadati</taxon>
        <taxon>Pseudomonadota</taxon>
        <taxon>Gammaproteobacteria</taxon>
        <taxon>Vibrionales</taxon>
        <taxon>Vibrionaceae</taxon>
        <taxon>Vibrio</taxon>
    </lineage>
</organism>
<protein>
    <submittedName>
        <fullName evidence="1">Uncharacterized protein</fullName>
    </submittedName>
</protein>
<evidence type="ECO:0000313" key="2">
    <source>
        <dbReference type="Proteomes" id="UP000318717"/>
    </source>
</evidence>
<sequence length="75" mass="8607">MSALIEFLSNDSLDVSIDAFLLSNNQKTTFPAQLVIATEKERRILDPEWSDVYKIHTNLHLYPQSSMRLIMLAIV</sequence>
<keyword evidence="2" id="KW-1185">Reference proteome</keyword>
<gene>
    <name evidence="1" type="ORF">VIN01S_34710</name>
</gene>
<dbReference type="EMBL" id="BJLF01000023">
    <property type="protein sequence ID" value="GEA52667.1"/>
    <property type="molecule type" value="Genomic_DNA"/>
</dbReference>
<proteinExistence type="predicted"/>
<dbReference type="AlphaFoldDB" id="A0A4Y3HZT8"/>
<evidence type="ECO:0000313" key="1">
    <source>
        <dbReference type="EMBL" id="GEA52667.1"/>
    </source>
</evidence>
<name>A0A4Y3HZT8_9VIBR</name>